<dbReference type="InterPro" id="IPR003844">
    <property type="entry name" value="UPF0060"/>
</dbReference>
<keyword evidence="7" id="KW-1185">Reference proteome</keyword>
<dbReference type="EMBL" id="LR134406">
    <property type="protein sequence ID" value="VEH71093.1"/>
    <property type="molecule type" value="Genomic_DNA"/>
</dbReference>
<accession>A0A3S4VKF2</accession>
<dbReference type="Proteomes" id="UP000273044">
    <property type="component" value="Chromosome"/>
</dbReference>
<evidence type="ECO:0000313" key="6">
    <source>
        <dbReference type="EMBL" id="VEH71093.1"/>
    </source>
</evidence>
<organism evidence="6 7">
    <name type="scientific">Arachnia propionica</name>
    <dbReference type="NCBI Taxonomy" id="1750"/>
    <lineage>
        <taxon>Bacteria</taxon>
        <taxon>Bacillati</taxon>
        <taxon>Actinomycetota</taxon>
        <taxon>Actinomycetes</taxon>
        <taxon>Propionibacteriales</taxon>
        <taxon>Propionibacteriaceae</taxon>
        <taxon>Arachnia</taxon>
    </lineage>
</organism>
<dbReference type="AlphaFoldDB" id="A0A3S4VKF2"/>
<feature type="transmembrane region" description="Helical" evidence="5">
    <location>
        <begin position="7"/>
        <end position="28"/>
    </location>
</feature>
<evidence type="ECO:0000256" key="1">
    <source>
        <dbReference type="ARBA" id="ARBA00022475"/>
    </source>
</evidence>
<keyword evidence="2 5" id="KW-0812">Transmembrane</keyword>
<gene>
    <name evidence="6" type="primary">ynfA</name>
    <name evidence="6" type="ORF">NCTC12967_02403</name>
</gene>
<protein>
    <submittedName>
        <fullName evidence="6">Uncharacterized BCR, YnfA/UPF0060 family</fullName>
    </submittedName>
</protein>
<sequence>MGVVRTVVLFVLAAAAELGGTWLVWQGIRGNRSWLWAGGGFLVLALYGLIVTFQGESSFGRIMAAYGGLFIAGALVWGMVADGYHPDLWDLIGAGICLTGAGVIMFAPRG</sequence>
<evidence type="ECO:0000256" key="5">
    <source>
        <dbReference type="HAMAP-Rule" id="MF_00010"/>
    </source>
</evidence>
<evidence type="ECO:0000313" key="7">
    <source>
        <dbReference type="Proteomes" id="UP000273044"/>
    </source>
</evidence>
<feature type="transmembrane region" description="Helical" evidence="5">
    <location>
        <begin position="91"/>
        <end position="108"/>
    </location>
</feature>
<proteinExistence type="inferred from homology"/>
<comment type="subcellular location">
    <subcellularLocation>
        <location evidence="5">Cell membrane</location>
        <topology evidence="5">Multi-pass membrane protein</topology>
    </subcellularLocation>
</comment>
<evidence type="ECO:0000256" key="4">
    <source>
        <dbReference type="ARBA" id="ARBA00023136"/>
    </source>
</evidence>
<dbReference type="InterPro" id="IPR037185">
    <property type="entry name" value="EmrE-like"/>
</dbReference>
<feature type="transmembrane region" description="Helical" evidence="5">
    <location>
        <begin position="65"/>
        <end position="85"/>
    </location>
</feature>
<dbReference type="GeneID" id="64407842"/>
<name>A0A3S4VKF2_9ACTN</name>
<dbReference type="NCBIfam" id="NF002586">
    <property type="entry name" value="PRK02237.1"/>
    <property type="match status" value="1"/>
</dbReference>
<reference evidence="6 7" key="1">
    <citation type="submission" date="2018-12" db="EMBL/GenBank/DDBJ databases">
        <authorList>
            <consortium name="Pathogen Informatics"/>
        </authorList>
    </citation>
    <scope>NUCLEOTIDE SEQUENCE [LARGE SCALE GENOMIC DNA]</scope>
    <source>
        <strain evidence="6 7">NCTC12967</strain>
    </source>
</reference>
<dbReference type="GO" id="GO:0005886">
    <property type="term" value="C:plasma membrane"/>
    <property type="evidence" value="ECO:0007669"/>
    <property type="project" value="UniProtKB-SubCell"/>
</dbReference>
<dbReference type="PANTHER" id="PTHR36116:SF1">
    <property type="entry name" value="UPF0060 MEMBRANE PROTEIN YNFA"/>
    <property type="match status" value="1"/>
</dbReference>
<comment type="similarity">
    <text evidence="5">Belongs to the UPF0060 family.</text>
</comment>
<dbReference type="SUPFAM" id="SSF103481">
    <property type="entry name" value="Multidrug resistance efflux transporter EmrE"/>
    <property type="match status" value="1"/>
</dbReference>
<dbReference type="PANTHER" id="PTHR36116">
    <property type="entry name" value="UPF0060 MEMBRANE PROTEIN YNFA"/>
    <property type="match status" value="1"/>
</dbReference>
<keyword evidence="3 5" id="KW-1133">Transmembrane helix</keyword>
<evidence type="ECO:0000256" key="2">
    <source>
        <dbReference type="ARBA" id="ARBA00022692"/>
    </source>
</evidence>
<keyword evidence="1 5" id="KW-1003">Cell membrane</keyword>
<evidence type="ECO:0000256" key="3">
    <source>
        <dbReference type="ARBA" id="ARBA00022989"/>
    </source>
</evidence>
<dbReference type="RefSeq" id="WP_061787986.1">
    <property type="nucleotide sequence ID" value="NZ_CAUVFS010000019.1"/>
</dbReference>
<feature type="transmembrane region" description="Helical" evidence="5">
    <location>
        <begin position="34"/>
        <end position="53"/>
    </location>
</feature>
<dbReference type="Pfam" id="PF02694">
    <property type="entry name" value="UPF0060"/>
    <property type="match status" value="1"/>
</dbReference>
<keyword evidence="4 5" id="KW-0472">Membrane</keyword>
<dbReference type="HAMAP" id="MF_00010">
    <property type="entry name" value="UPF0060"/>
    <property type="match status" value="1"/>
</dbReference>